<dbReference type="SUPFAM" id="SSF46626">
    <property type="entry name" value="Cytochrome c"/>
    <property type="match status" value="1"/>
</dbReference>
<protein>
    <submittedName>
        <fullName evidence="7">Di-heme oxidoreductase (Putative peroxidase)</fullName>
    </submittedName>
</protein>
<dbReference type="GO" id="GO:0004130">
    <property type="term" value="F:cytochrome-c peroxidase activity"/>
    <property type="evidence" value="ECO:0007669"/>
    <property type="project" value="TreeGrafter"/>
</dbReference>
<dbReference type="GO" id="GO:0009055">
    <property type="term" value="F:electron transfer activity"/>
    <property type="evidence" value="ECO:0007669"/>
    <property type="project" value="InterPro"/>
</dbReference>
<dbReference type="RefSeq" id="WP_145647471.1">
    <property type="nucleotide sequence ID" value="NZ_VLLB01000001.1"/>
</dbReference>
<keyword evidence="8" id="KW-1185">Reference proteome</keyword>
<accession>A0A562RLF8</accession>
<dbReference type="PANTHER" id="PTHR30600">
    <property type="entry name" value="CYTOCHROME C PEROXIDASE-RELATED"/>
    <property type="match status" value="1"/>
</dbReference>
<dbReference type="PANTHER" id="PTHR30600:SF4">
    <property type="entry name" value="CYTOCHROME C DOMAIN-CONTAINING PROTEIN"/>
    <property type="match status" value="1"/>
</dbReference>
<evidence type="ECO:0000256" key="3">
    <source>
        <dbReference type="ARBA" id="ARBA00023004"/>
    </source>
</evidence>
<keyword evidence="7" id="KW-0575">Peroxidase</keyword>
<dbReference type="InterPro" id="IPR010538">
    <property type="entry name" value="DHOR"/>
</dbReference>
<feature type="chain" id="PRO_5021966701" evidence="5">
    <location>
        <begin position="21"/>
        <end position="551"/>
    </location>
</feature>
<reference evidence="7 8" key="1">
    <citation type="journal article" date="2015" name="Stand. Genomic Sci.">
        <title>Genomic Encyclopedia of Bacterial and Archaeal Type Strains, Phase III: the genomes of soil and plant-associated and newly described type strains.</title>
        <authorList>
            <person name="Whitman W.B."/>
            <person name="Woyke T."/>
            <person name="Klenk H.P."/>
            <person name="Zhou Y."/>
            <person name="Lilburn T.G."/>
            <person name="Beck B.J."/>
            <person name="De Vos P."/>
            <person name="Vandamme P."/>
            <person name="Eisen J.A."/>
            <person name="Garrity G."/>
            <person name="Hugenholtz P."/>
            <person name="Kyrpides N.C."/>
        </authorList>
    </citation>
    <scope>NUCLEOTIDE SEQUENCE [LARGE SCALE GENOMIC DNA]</scope>
    <source>
        <strain evidence="7 8">CGMCC 1.10822</strain>
    </source>
</reference>
<dbReference type="InterPro" id="IPR036909">
    <property type="entry name" value="Cyt_c-like_dom_sf"/>
</dbReference>
<dbReference type="AlphaFoldDB" id="A0A562RLF8"/>
<evidence type="ECO:0000259" key="6">
    <source>
        <dbReference type="PROSITE" id="PS51007"/>
    </source>
</evidence>
<gene>
    <name evidence="7" type="ORF">IP91_00806</name>
</gene>
<keyword evidence="5" id="KW-0732">Signal</keyword>
<evidence type="ECO:0000256" key="5">
    <source>
        <dbReference type="SAM" id="SignalP"/>
    </source>
</evidence>
<dbReference type="InterPro" id="IPR009056">
    <property type="entry name" value="Cyt_c-like_dom"/>
</dbReference>
<keyword evidence="3 4" id="KW-0408">Iron</keyword>
<dbReference type="Gene3D" id="1.10.760.10">
    <property type="entry name" value="Cytochrome c-like domain"/>
    <property type="match status" value="1"/>
</dbReference>
<keyword evidence="2 4" id="KW-0479">Metal-binding</keyword>
<name>A0A562RLF8_9BURK</name>
<dbReference type="InterPro" id="IPR051395">
    <property type="entry name" value="Cytochrome_c_Peroxidase/MauG"/>
</dbReference>
<keyword evidence="1 4" id="KW-0349">Heme</keyword>
<dbReference type="OrthoDB" id="9805202at2"/>
<dbReference type="GO" id="GO:0020037">
    <property type="term" value="F:heme binding"/>
    <property type="evidence" value="ECO:0007669"/>
    <property type="project" value="InterPro"/>
</dbReference>
<organism evidence="7 8">
    <name type="scientific">Pseudoduganella lurida</name>
    <dbReference type="NCBI Taxonomy" id="1036180"/>
    <lineage>
        <taxon>Bacteria</taxon>
        <taxon>Pseudomonadati</taxon>
        <taxon>Pseudomonadota</taxon>
        <taxon>Betaproteobacteria</taxon>
        <taxon>Burkholderiales</taxon>
        <taxon>Oxalobacteraceae</taxon>
        <taxon>Telluria group</taxon>
        <taxon>Pseudoduganella</taxon>
    </lineage>
</organism>
<proteinExistence type="predicted"/>
<evidence type="ECO:0000313" key="7">
    <source>
        <dbReference type="EMBL" id="TWI69733.1"/>
    </source>
</evidence>
<evidence type="ECO:0000256" key="2">
    <source>
        <dbReference type="ARBA" id="ARBA00022723"/>
    </source>
</evidence>
<evidence type="ECO:0000256" key="1">
    <source>
        <dbReference type="ARBA" id="ARBA00022617"/>
    </source>
</evidence>
<dbReference type="PROSITE" id="PS51007">
    <property type="entry name" value="CYTC"/>
    <property type="match status" value="1"/>
</dbReference>
<comment type="caution">
    <text evidence="7">The sequence shown here is derived from an EMBL/GenBank/DDBJ whole genome shotgun (WGS) entry which is preliminary data.</text>
</comment>
<dbReference type="GO" id="GO:0046872">
    <property type="term" value="F:metal ion binding"/>
    <property type="evidence" value="ECO:0007669"/>
    <property type="project" value="UniProtKB-KW"/>
</dbReference>
<feature type="domain" description="Cytochrome c" evidence="6">
    <location>
        <begin position="330"/>
        <end position="505"/>
    </location>
</feature>
<evidence type="ECO:0000313" key="8">
    <source>
        <dbReference type="Proteomes" id="UP000318431"/>
    </source>
</evidence>
<feature type="signal peptide" evidence="5">
    <location>
        <begin position="1"/>
        <end position="20"/>
    </location>
</feature>
<sequence length="551" mass="59212">MHWKTTAAMVLATVAAGATAASLIIDASLPKNAIGLELGLPVHMQDDEEYTATLERLLEHGKRVFTANWTNGEGGGRPLTKGNGRGLSDVSMPLVGGRGFNRISGPDANSCMGCHNQPYGVPGGSGDFVANVFVQGQRFDFATFERADLVPTRGAVDEAGQPVTLASIGNSRHTPGMFGAGYIEMLAREITIDLQRIRDGMRRGDTRPLIAKGIDFGKLTRRADGLWDVSGVTGLPRLSLITATPLDPPTLVVRPWHQAGNSISLRDFTNTSFNHHHGIQSTERFGANTDPDGDHFSNELTRADVTAASIFQATMAVPGQVIPNDPTIARAIALGQRHFTAFGCAACHTPSLPLSRSGWVFSEPGPFNPAGNLRAGDARTVRVDLNDPALPQPRLAPQHPDDLVMLVPAYTDFKLHDVSDPSEPMPAESLDMNWPVWAPKFLGGNRRFLTRRLWGIANSGPYFHHGLYSTMREAVLGHAGEALASRKAFQAADKDDQAALIEFLKSLQVLPPGTTSLVVDEHYQPRKPLREAGTITAGAVAGNSRKSGVQP</sequence>
<dbReference type="EMBL" id="VLLB01000001">
    <property type="protein sequence ID" value="TWI69733.1"/>
    <property type="molecule type" value="Genomic_DNA"/>
</dbReference>
<dbReference type="Proteomes" id="UP000318431">
    <property type="component" value="Unassembled WGS sequence"/>
</dbReference>
<keyword evidence="7" id="KW-0560">Oxidoreductase</keyword>
<dbReference type="Pfam" id="PF06537">
    <property type="entry name" value="DHOR"/>
    <property type="match status" value="1"/>
</dbReference>
<evidence type="ECO:0000256" key="4">
    <source>
        <dbReference type="PROSITE-ProRule" id="PRU00433"/>
    </source>
</evidence>